<dbReference type="EMBL" id="CM026425">
    <property type="protein sequence ID" value="KAG0576518.1"/>
    <property type="molecule type" value="Genomic_DNA"/>
</dbReference>
<protein>
    <submittedName>
        <fullName evidence="1">Uncharacterized protein</fullName>
    </submittedName>
</protein>
<comment type="caution">
    <text evidence="1">The sequence shown here is derived from an EMBL/GenBank/DDBJ whole genome shotgun (WGS) entry which is preliminary data.</text>
</comment>
<sequence>MDRVYQELASQARALRPSCRSRALLPAADLIAFLQRLATCRPEDRALAVVEAPELHCFLALQALPKGQGTDGLIGQTQFQVIEVLCERNGGLKVPPVAGCTKALRTIFLHYESNELVSVRNTVKLLHECAKKGWWDVARLVVGRLCTHMKSADLGVIEQKVLGVMRDSLVPFGVCCLAVLLEPLHRMVFLHLSSLMAQGSAPEVDSFPPAIKWYLRLLRKCAGKVVGSESQSAASIINKSDIDFLFWPFIIPSVEMKANFTLCKQTPSEEARDWSLRYGMHVKRWRDSLIDQLRSDLRMPKATDLQSVDEEPCYNWLPFAEYALSSDQWMWLHDFLLHSKGSVRDIESRHKRFLEISATGARILGIGAALVEILAQEMRTCKSYHVPENMQEALSDSNGIRQDHAAECCGCILQDSKCTGNAAALLIWLFRSDSTESCDDTWVIVINNLLLSSFNTRERFAIRSYDPSGELLSDRVDPGLTHEVKEPLQAIDSAIITLVRNEKEFILNKWPNGAIQLRAQTFKQAERSKWRLEEVVWPALLSYLSCFSYSFTCHRVLEILETFGPRCLDVHDLSKDKSPFPRLQLHMEQFVRLVKLSPRFFLPLLRFSLSASKVAAINCFKPGDKKNHSLQDYASVQLDLCELQEEEFMAAVYHCVSQESEVWTEQPDFLLLQVVAFSGGSFRYLVGECERSEEPSKSNVMQKSGTQSNARIFRGLVAWGKGDSDTSGLVTAIEGRRLLAWKLRAWNMISKAVSNVLVKENLSKLEALNKIYIWVSALRTKFPPVDTWVGVGLSGVGRALRVQEEDALWEREFTNEEADKGARSAKRPRFSSSTTSALPTMSLGAEREDHEWIVEALCRSSVSLERYLMLYLGLNDTKRGRPRKNQATGSKQKVSSEVVCLHRQNVVSYFAKFPSQIPNLSSLCWNTSVYQVACEAIQEAATNTSLTHGSDIFELWFQFLEKLSLNPSCRETGSVRSSTYLEKGSLLKRMTECALHQPTLISNWPQDLLENLVSVSPGLVHRICEEVRGHIQSRLATELKDVEKNSNEFTVSGVVAAMDLKPKVVVEYLESTLFATYSNVEKASQPPKSRSSLLDLLSIVFALCKPESRNIVLLHLQESNLCKSTIKSFDVIPLQAPVVDACVRRAEVLQAEQHLQKDQLVLLGPAFVLAVVLWRCQILKDLKSTYVRRGDLTSTDQISDAFQMDQNLSHSELRAAICHVLLTSEPQLCINHQECDQRAQTDAQTSYVSGEEMVFQLQAFASLEENPSLCRAINSWILLCCRMNVSLNLDHIRALCRLHPCMIRDALIKRIEEEMMEASRVGGRLGWKNCLEQLKEGLLQGLLSWLPLDGRSHFTTTVGVPCGFWLGSNSKGVGEILSCLSSTDVGVRRSAYYLVVTHQHHHHFVSSLTLELCKKVVSSELNIEQEALLGVLVPVLLSEPHTASFIVDSVVVLFRKAKELALSPGSDGEETNVTSFSEPQHVKALLRVALLACEVSPDSFATEEIALLLITLAMVEDPLEEIAVSALQCLGVLAMGLQVTLKNMKLVQDLLIHLVYKPAGDYVWQAAMTFADRFTAGIAHRKDTTLWVKKNSTVESSFQIQELLHRCPLQRSVPLQAILKRLNHIHSHQP</sequence>
<reference evidence="1" key="1">
    <citation type="submission" date="2020-06" db="EMBL/GenBank/DDBJ databases">
        <title>WGS assembly of Ceratodon purpureus strain R40.</title>
        <authorList>
            <person name="Carey S.B."/>
            <person name="Jenkins J."/>
            <person name="Shu S."/>
            <person name="Lovell J.T."/>
            <person name="Sreedasyam A."/>
            <person name="Maumus F."/>
            <person name="Tiley G.P."/>
            <person name="Fernandez-Pozo N."/>
            <person name="Barry K."/>
            <person name="Chen C."/>
            <person name="Wang M."/>
            <person name="Lipzen A."/>
            <person name="Daum C."/>
            <person name="Saski C.A."/>
            <person name="Payton A.C."/>
            <person name="Mcbreen J.C."/>
            <person name="Conrad R.E."/>
            <person name="Kollar L.M."/>
            <person name="Olsson S."/>
            <person name="Huttunen S."/>
            <person name="Landis J.B."/>
            <person name="Wickett N.J."/>
            <person name="Johnson M.G."/>
            <person name="Rensing S.A."/>
            <person name="Grimwood J."/>
            <person name="Schmutz J."/>
            <person name="Mcdaniel S.F."/>
        </authorList>
    </citation>
    <scope>NUCLEOTIDE SEQUENCE</scope>
    <source>
        <strain evidence="1">R40</strain>
    </source>
</reference>
<evidence type="ECO:0000313" key="2">
    <source>
        <dbReference type="Proteomes" id="UP000822688"/>
    </source>
</evidence>
<name>A0A8T0I1Q2_CERPU</name>
<gene>
    <name evidence="1" type="ORF">KC19_5G086000</name>
</gene>
<organism evidence="1 2">
    <name type="scientific">Ceratodon purpureus</name>
    <name type="common">Fire moss</name>
    <name type="synonym">Dicranum purpureum</name>
    <dbReference type="NCBI Taxonomy" id="3225"/>
    <lineage>
        <taxon>Eukaryota</taxon>
        <taxon>Viridiplantae</taxon>
        <taxon>Streptophyta</taxon>
        <taxon>Embryophyta</taxon>
        <taxon>Bryophyta</taxon>
        <taxon>Bryophytina</taxon>
        <taxon>Bryopsida</taxon>
        <taxon>Dicranidae</taxon>
        <taxon>Pseudoditrichales</taxon>
        <taxon>Ditrichaceae</taxon>
        <taxon>Ceratodon</taxon>
    </lineage>
</organism>
<evidence type="ECO:0000313" key="1">
    <source>
        <dbReference type="EMBL" id="KAG0576518.1"/>
    </source>
</evidence>
<dbReference type="Proteomes" id="UP000822688">
    <property type="component" value="Chromosome 5"/>
</dbReference>
<accession>A0A8T0I1Q2</accession>
<keyword evidence="2" id="KW-1185">Reference proteome</keyword>
<proteinExistence type="predicted"/>